<reference evidence="5 6" key="1">
    <citation type="submission" date="2022-01" db="EMBL/GenBank/DDBJ databases">
        <title>A chromosomal length assembly of Cordylochernes scorpioides.</title>
        <authorList>
            <person name="Zeh D."/>
            <person name="Zeh J."/>
        </authorList>
    </citation>
    <scope>NUCLEOTIDE SEQUENCE [LARGE SCALE GENOMIC DNA]</scope>
    <source>
        <strain evidence="5">IN4F17</strain>
        <tissue evidence="5">Whole Body</tissue>
    </source>
</reference>
<dbReference type="Proteomes" id="UP001235939">
    <property type="component" value="Chromosome 13"/>
</dbReference>
<dbReference type="InterPro" id="IPR006600">
    <property type="entry name" value="HTH_CenpB_DNA-bd_dom"/>
</dbReference>
<proteinExistence type="predicted"/>
<dbReference type="InterPro" id="IPR009057">
    <property type="entry name" value="Homeodomain-like_sf"/>
</dbReference>
<feature type="domain" description="HTH CENPB-type" evidence="4">
    <location>
        <begin position="194"/>
        <end position="277"/>
    </location>
</feature>
<dbReference type="Gene3D" id="1.10.10.60">
    <property type="entry name" value="Homeodomain-like"/>
    <property type="match status" value="2"/>
</dbReference>
<evidence type="ECO:0000313" key="5">
    <source>
        <dbReference type="EMBL" id="UYV75956.1"/>
    </source>
</evidence>
<dbReference type="InterPro" id="IPR007889">
    <property type="entry name" value="HTH_Psq"/>
</dbReference>
<dbReference type="PANTHER" id="PTHR19303">
    <property type="entry name" value="TRANSPOSON"/>
    <property type="match status" value="1"/>
</dbReference>
<accession>A0ABY6L482</accession>
<dbReference type="PANTHER" id="PTHR19303:SF27">
    <property type="entry name" value="HTH CENPB-TYPE DOMAIN-CONTAINING PROTEIN"/>
    <property type="match status" value="1"/>
</dbReference>
<dbReference type="EMBL" id="CP092875">
    <property type="protein sequence ID" value="UYV75956.1"/>
    <property type="molecule type" value="Genomic_DNA"/>
</dbReference>
<dbReference type="PROSITE" id="PS51253">
    <property type="entry name" value="HTH_CENPB"/>
    <property type="match status" value="1"/>
</dbReference>
<dbReference type="Pfam" id="PF00078">
    <property type="entry name" value="RVT_1"/>
    <property type="match status" value="1"/>
</dbReference>
<evidence type="ECO:0000256" key="1">
    <source>
        <dbReference type="ARBA" id="ARBA00004123"/>
    </source>
</evidence>
<keyword evidence="6" id="KW-1185">Reference proteome</keyword>
<organism evidence="5 6">
    <name type="scientific">Cordylochernes scorpioides</name>
    <dbReference type="NCBI Taxonomy" id="51811"/>
    <lineage>
        <taxon>Eukaryota</taxon>
        <taxon>Metazoa</taxon>
        <taxon>Ecdysozoa</taxon>
        <taxon>Arthropoda</taxon>
        <taxon>Chelicerata</taxon>
        <taxon>Arachnida</taxon>
        <taxon>Pseudoscorpiones</taxon>
        <taxon>Cheliferoidea</taxon>
        <taxon>Chernetidae</taxon>
        <taxon>Cordylochernes</taxon>
    </lineage>
</organism>
<dbReference type="Pfam" id="PF03221">
    <property type="entry name" value="HTH_Tnp_Tc5"/>
    <property type="match status" value="1"/>
</dbReference>
<keyword evidence="3" id="KW-0539">Nucleus</keyword>
<name>A0ABY6L482_9ARAC</name>
<dbReference type="SMART" id="SM00674">
    <property type="entry name" value="CENPB"/>
    <property type="match status" value="1"/>
</dbReference>
<comment type="subcellular location">
    <subcellularLocation>
        <location evidence="1">Nucleus</location>
    </subcellularLocation>
</comment>
<dbReference type="InterPro" id="IPR050863">
    <property type="entry name" value="CenT-Element_Derived"/>
</dbReference>
<evidence type="ECO:0000256" key="2">
    <source>
        <dbReference type="ARBA" id="ARBA00023125"/>
    </source>
</evidence>
<dbReference type="Pfam" id="PF04218">
    <property type="entry name" value="CENP-B_N"/>
    <property type="match status" value="1"/>
</dbReference>
<gene>
    <name evidence="5" type="ORF">LAZ67_13001921</name>
</gene>
<evidence type="ECO:0000313" key="6">
    <source>
        <dbReference type="Proteomes" id="UP001235939"/>
    </source>
</evidence>
<sequence length="303" mass="34240">MANGSSINFIDAPGLIKIERTSASAFGMEVWCHLLSRFLGKKNENVIFTSGAHSIDYDSHDLPSVNLPEFGDIHLLLYADDIAIIGESRMNLQKKIKILKEYIDENLMTLNESKSKIMVFRNGGPVKKYVERELGKKKDIITMEAKREMIEKHERGMRVTEIARFYKKSTSTICTILKKKKELSELDAAKGVTRLSKQRPRLLEEVEKLILVWINEKQLAGDTITQNLICEKAKALYAELGSKIPCTSIENEVHADFKASKGWFENFKRRSGIHSVTRHGEGASSDAKAAETFTAEFEKLVVT</sequence>
<keyword evidence="2" id="KW-0238">DNA-binding</keyword>
<dbReference type="InterPro" id="IPR000477">
    <property type="entry name" value="RT_dom"/>
</dbReference>
<protein>
    <recommendedName>
        <fullName evidence="4">HTH CENPB-type domain-containing protein</fullName>
    </recommendedName>
</protein>
<dbReference type="SUPFAM" id="SSF56672">
    <property type="entry name" value="DNA/RNA polymerases"/>
    <property type="match status" value="1"/>
</dbReference>
<dbReference type="SUPFAM" id="SSF46689">
    <property type="entry name" value="Homeodomain-like"/>
    <property type="match status" value="2"/>
</dbReference>
<evidence type="ECO:0000259" key="4">
    <source>
        <dbReference type="PROSITE" id="PS51253"/>
    </source>
</evidence>
<dbReference type="InterPro" id="IPR043502">
    <property type="entry name" value="DNA/RNA_pol_sf"/>
</dbReference>
<evidence type="ECO:0000256" key="3">
    <source>
        <dbReference type="ARBA" id="ARBA00023242"/>
    </source>
</evidence>